<gene>
    <name evidence="4" type="primary">LOC108664467</name>
</gene>
<feature type="coiled-coil region" evidence="1">
    <location>
        <begin position="461"/>
        <end position="523"/>
    </location>
</feature>
<protein>
    <submittedName>
        <fullName evidence="4">Myosin-2 heavy chain isoform X1</fullName>
    </submittedName>
</protein>
<organism evidence="3 4">
    <name type="scientific">Hyalella azteca</name>
    <name type="common">Amphipod</name>
    <dbReference type="NCBI Taxonomy" id="294128"/>
    <lineage>
        <taxon>Eukaryota</taxon>
        <taxon>Metazoa</taxon>
        <taxon>Ecdysozoa</taxon>
        <taxon>Arthropoda</taxon>
        <taxon>Crustacea</taxon>
        <taxon>Multicrustacea</taxon>
        <taxon>Malacostraca</taxon>
        <taxon>Eumalacostraca</taxon>
        <taxon>Peracarida</taxon>
        <taxon>Amphipoda</taxon>
        <taxon>Senticaudata</taxon>
        <taxon>Talitrida</taxon>
        <taxon>Talitroidea</taxon>
        <taxon>Hyalellidae</taxon>
        <taxon>Hyalella</taxon>
    </lineage>
</organism>
<evidence type="ECO:0000313" key="4">
    <source>
        <dbReference type="RefSeq" id="XP_018006545.1"/>
    </source>
</evidence>
<keyword evidence="3" id="KW-1185">Reference proteome</keyword>
<name>A0A8B7MZ05_HYAAZ</name>
<reference evidence="4" key="1">
    <citation type="submission" date="2025-08" db="UniProtKB">
        <authorList>
            <consortium name="RefSeq"/>
        </authorList>
    </citation>
    <scope>IDENTIFICATION</scope>
    <source>
        <tissue evidence="4">Whole organism</tissue>
    </source>
</reference>
<keyword evidence="2" id="KW-0812">Transmembrane</keyword>
<keyword evidence="2" id="KW-1133">Transmembrane helix</keyword>
<evidence type="ECO:0000313" key="3">
    <source>
        <dbReference type="Proteomes" id="UP000694843"/>
    </source>
</evidence>
<accession>A0A8B7MZ05</accession>
<feature type="transmembrane region" description="Helical" evidence="2">
    <location>
        <begin position="12"/>
        <end position="38"/>
    </location>
</feature>
<keyword evidence="1" id="KW-0175">Coiled coil</keyword>
<evidence type="ECO:0000256" key="2">
    <source>
        <dbReference type="SAM" id="Phobius"/>
    </source>
</evidence>
<sequence>MTSSHTEKSKGCLLSGLCWLLGAGLKVSVLVVLLALLASVHQLRTDADDASLKLEIVQRELLDATTQKQEASQAFTNLQTELNQLQTNLATSRQQAQDLQVQLSKKLDLQRDLDRASQEAKSAKQKVLVLEQKIQELEAAERIRKLEEEKGPQSSAVVQALESEKQQLLKKVSDLEVVIEQGSVNTIAAAENEKKLTEELKQTLAKFAQSEKNNEMLLAKAKGQDKKIEELSAKIKQLEDAKKSGASASLTLKKLVSERDEAQQRLDIALKEKEQLGSVKAVLEEKLVKVQKELEKVRIETRPDYDDVIDRRVLIDQRDTLLAEKTQLMEQLQQLAAAGQQPSDGGDCTAAVAQEKLNTQKLLEIERKTVEVMKSDMEHTVRYVVEDLDKKDQQINELTLKLVDVKKKWIESDHAASQKIQSMQTELEECKTLTKEACNQGDIADACDCSDLVASEISSRNKLVEQELSGYKKEKKDFEAAMRQMLQDLDVKDDLIKTLTARLDASEKKYLQHQEDVNAVKAEE</sequence>
<evidence type="ECO:0000256" key="1">
    <source>
        <dbReference type="SAM" id="Coils"/>
    </source>
</evidence>
<dbReference type="AlphaFoldDB" id="A0A8B7MZ05"/>
<dbReference type="RefSeq" id="XP_018006545.1">
    <property type="nucleotide sequence ID" value="XM_018151056.2"/>
</dbReference>
<keyword evidence="2" id="KW-0472">Membrane</keyword>
<dbReference type="GeneID" id="108664467"/>
<proteinExistence type="predicted"/>
<feature type="coiled-coil region" evidence="1">
    <location>
        <begin position="40"/>
        <end position="338"/>
    </location>
</feature>
<dbReference type="Proteomes" id="UP000694843">
    <property type="component" value="Unplaced"/>
</dbReference>
<dbReference type="OrthoDB" id="10674372at2759"/>
<dbReference type="KEGG" id="hazt:108664467"/>